<dbReference type="RefSeq" id="WP_248156342.1">
    <property type="nucleotide sequence ID" value="NZ_JALNMJ010000012.1"/>
</dbReference>
<evidence type="ECO:0000313" key="1">
    <source>
        <dbReference type="EMBL" id="MCK7614002.1"/>
    </source>
</evidence>
<comment type="caution">
    <text evidence="1">The sequence shown here is derived from an EMBL/GenBank/DDBJ whole genome shotgun (WGS) entry which is preliminary data.</text>
</comment>
<protein>
    <submittedName>
        <fullName evidence="1">Uncharacterized protein</fullName>
    </submittedName>
</protein>
<evidence type="ECO:0000313" key="2">
    <source>
        <dbReference type="Proteomes" id="UP001431221"/>
    </source>
</evidence>
<organism evidence="1 2">
    <name type="scientific">Roseibium sediminicola</name>
    <dbReference type="NCBI Taxonomy" id="2933272"/>
    <lineage>
        <taxon>Bacteria</taxon>
        <taxon>Pseudomonadati</taxon>
        <taxon>Pseudomonadota</taxon>
        <taxon>Alphaproteobacteria</taxon>
        <taxon>Hyphomicrobiales</taxon>
        <taxon>Stappiaceae</taxon>
        <taxon>Roseibium</taxon>
    </lineage>
</organism>
<gene>
    <name evidence="1" type="ORF">M0H32_17675</name>
</gene>
<dbReference type="EMBL" id="JALNMJ010000012">
    <property type="protein sequence ID" value="MCK7614002.1"/>
    <property type="molecule type" value="Genomic_DNA"/>
</dbReference>
<name>A0ABT0GX46_9HYPH</name>
<dbReference type="Proteomes" id="UP001431221">
    <property type="component" value="Unassembled WGS sequence"/>
</dbReference>
<sequence>MAYFYYWSPASGTNYFNDGHYLRLGTYESQWEPGSANITDAAGHAEGIYFYTNGDYTLKSATPGDAYIETGKDVSRTVKSGGYSYTNTTGNTTITQNDGDVLIKAEGKIRLKSSHVGTDSDSILIKAKDHDLYFQQAGYAKFVDTYKETTVKGFTHKTNIGIVFKFYLLCNLSNYSNIGLSYKTATFGIKEVSIGATGASLSLNGNTYKAVLGIKFGFTIFATQIVWLHEEYEYYKNELKVYDRITKTVDFKSEIVNSEGAVLGVRNKAVSADIGTELQC</sequence>
<reference evidence="1" key="1">
    <citation type="submission" date="2022-04" db="EMBL/GenBank/DDBJ databases">
        <title>Roseibium sp. CAU 1639 isolated from mud.</title>
        <authorList>
            <person name="Kim W."/>
        </authorList>
    </citation>
    <scope>NUCLEOTIDE SEQUENCE</scope>
    <source>
        <strain evidence="1">CAU 1639</strain>
    </source>
</reference>
<proteinExistence type="predicted"/>
<keyword evidence="2" id="KW-1185">Reference proteome</keyword>
<accession>A0ABT0GX46</accession>